<feature type="transmembrane region" description="Helical" evidence="12">
    <location>
        <begin position="1333"/>
        <end position="1358"/>
    </location>
</feature>
<keyword evidence="8 12" id="KW-0472">Membrane</keyword>
<feature type="transmembrane region" description="Helical" evidence="12">
    <location>
        <begin position="1364"/>
        <end position="1385"/>
    </location>
</feature>
<evidence type="ECO:0000256" key="8">
    <source>
        <dbReference type="ARBA" id="ARBA00023136"/>
    </source>
</evidence>
<evidence type="ECO:0000256" key="2">
    <source>
        <dbReference type="ARBA" id="ARBA00010833"/>
    </source>
</evidence>
<evidence type="ECO:0000313" key="18">
    <source>
        <dbReference type="Proteomes" id="UP001303046"/>
    </source>
</evidence>
<evidence type="ECO:0000256" key="7">
    <source>
        <dbReference type="ARBA" id="ARBA00022989"/>
    </source>
</evidence>
<dbReference type="InterPro" id="IPR031631">
    <property type="entry name" value="Glyco_hydro_63N"/>
</dbReference>
<sequence length="1540" mass="175886">MTAQQRVKNGSQECDFSLWLGVSICCVWKYQTIARQMKQIEDSGKYKTPRGLNETCSDSHLEHFLRCPSTPFSAMAPGKKPKNPSAALQKQAKNKGALSWSTLVLISAVVATISYLTYLEFSGTRQLRKLLPRIEGLNVDNKKWGSYRSHTYFGLRTRDPRSPLFGVMWYEQPDVLQKPHMRHWCNQGDNIRGYGWYSADGRTFGRQNVSEIYGTLSFDWINYGESWTTRLRADTRTRYSVILYLVAQDRQSKFRIGHHLNDIITGRTELFGDIRLKVNVKNEDQVLHSTLVWDDEVHLDHLDDLIFMNTRALESDRGLVYQLDQQKPFNEGQFVAIQLNFWTKTEVEIAFSTIHHGAKMNAEFEKELVKREQNFNRQFETSFKLGIKDDSGIEQRMAKVALSNMLGGIGYWHGSNRVQVTGASTTVTYGPHELFSAVPSRSFFPRGFLWDEGFHNILIRKFDPELSLEIIVSWLNTMSENGWIPREMILGVEAEAKVPSEFIVQRTNVANPPSIFYVVDQMLDDENLLSKHGPILASMYKKLERWYRWLQRSQAGKKKGTFRWRGRNATTVQELNPKTLASGLDDYPRASHPSKEEYHLDLRCWMALGSRVMDRLAHLYGDDKSKSKYTEEASALANFDDLVQLHWSENKKGFFDYGLHSDKVKLVKKPVKGAPGQYVVERSVVNKPRLGFVEDVFGYNSLFPLMLRLIPHESEQLGHILDKLADPELLWTKYGLRSLSRTSPYYAARNTEHDPPYWRGYIWVNANYMVLSALKHYGSLSGSYQLKAQNIFSALKENLVSNMAKEFNRTGYIWENYDDKTGQGRGSHPFNGWSSLVLMQKLFENSVHFVISSSADALTAARVRFRFMSSYDVIGDDDDEPLVSSPPSLPGSSSTRGRRRQPYLFTGGLGLSREGSMVSLHSEDEYRDHNMALRYRLYSRLDPGGQQLRMPDHVISSEFFSILPFDDLKDSSGKQNSLVTIFSLWNTMMGTSLLAMPWALQQAGFVWGIFLMLSLALLCFYTAFRVLDSPKGLSAGMDPFLMEFSDVCRHFLGRGGECLAVGFSVIVLLGGIMVYWVLMSNFLFYTGTVVYEALQPNSSTIPIMENKTFTCDVYCPLDESFPPIVKEEMSSPLTGSWFPSSWDFDQLWQLQRTVPVYLAFITFPLMNFKSPTFFTKFNVLGTLSVFYLLIFTGSKLVECGFNMNLSDFSSIHYAKPFSWRFPALTGTMTLSYFIHNAVITILRNQKNPENNVRDLSIGYSLAAFCYIFIGFAFYAGFPVQRSCISDNFLNNFGAGDILSSTARMFLLFQMITVLPLLMYLIRSQLCYAFLGKIWPGLGPVFLLNCGIVCIAVSVAMFYPRVGSILRYVGSLAGLIYVFALPSIIYMKKLHSEGKLTSTKRVIHIIIIVLGNKMFLRPLQVLLQPLRFTSTDMRYVERMRLLEYWGIKDTALTSEFRRSQFLVMIDRKPLVRKKGSRIELACLSYPELQGSLGEYGFSFDTSNSCLLDAIDGPDNGTRTLPYKKMTYYENLADVSMRSFST</sequence>
<dbReference type="EC" id="3.2.1.106" evidence="11 12"/>
<comment type="catalytic activity">
    <reaction evidence="12">
        <text>N(4)-(alpha-D-Glc-(1-&gt;2)-alpha-D-Glc-(1-&gt;3)-alpha-D-Glc-(1-&gt;3)-alpha-D-Man-(1-&gt;2)-alpha-D-Man-(1-&gt;2)-alpha-D-Man-(1-&gt;3)-[alpha-D-Man-(1-&gt;2)-alpha-D-Man-(1-&gt;3)-[alpha-D-Man-(1-&gt;2)-alpha-D-Man-(1-&gt;6)]-alpha-D-Man-(1-&gt;6)]-beta-D-Man-(1-&gt;4)-beta-D-GlcNAc-(1-&gt;4)-beta-D-GlcNAc)-L-asparaginyl-[protein] + H2O = N(4)-(alpha-D-Glc-(1-&gt;3)-alpha-D-Glc-(1-&gt;3)-alpha-D-Man-(1-&gt;2)-alpha-D-Man-(1-&gt;2)-alpha-D-Man-(1-&gt;3)-[alpha-D-Man-(1-&gt;2)-alpha-D-Man-(1-&gt;3)-[alpha-D-Man-(1-&gt;2)-alpha-D-Man-(1-&gt;6)]-alpha-D-Man-(1-&gt;6)]-beta-D-Man-(1-&gt;4)-beta-D-GlcNAc-(1-&gt;4)-beta-D-GlcNAc)-L-asparaginyl-[protein] + beta-D-glucose</text>
        <dbReference type="Rhea" id="RHEA:55988"/>
        <dbReference type="Rhea" id="RHEA-COMP:12806"/>
        <dbReference type="Rhea" id="RHEA-COMP:14355"/>
        <dbReference type="ChEBI" id="CHEBI:15377"/>
        <dbReference type="ChEBI" id="CHEBI:15903"/>
        <dbReference type="ChEBI" id="CHEBI:59082"/>
        <dbReference type="ChEBI" id="CHEBI:132537"/>
        <dbReference type="EC" id="3.2.1.106"/>
    </reaction>
</comment>
<feature type="transmembrane region" description="Helical" evidence="12">
    <location>
        <begin position="1059"/>
        <end position="1078"/>
    </location>
</feature>
<gene>
    <name evidence="17" type="primary">Necator_chrIV.g13900</name>
    <name evidence="17" type="ORF">RB195_000608</name>
</gene>
<evidence type="ECO:0000256" key="5">
    <source>
        <dbReference type="ARBA" id="ARBA00022824"/>
    </source>
</evidence>
<comment type="function">
    <text evidence="12">Cleaves the distal alpha 1,2-linked glucose residue from the Glc(3)Man(9)GlcNAc(2) oligosaccharide precursor.</text>
</comment>
<evidence type="ECO:0000256" key="4">
    <source>
        <dbReference type="ARBA" id="ARBA00022801"/>
    </source>
</evidence>
<dbReference type="PANTHER" id="PTHR10412">
    <property type="entry name" value="MANNOSYL-OLIGOSACCHARIDE GLUCOSIDASE"/>
    <property type="match status" value="1"/>
</dbReference>
<comment type="subcellular location">
    <subcellularLocation>
        <location evidence="1 12">Endoplasmic reticulum membrane</location>
        <topology evidence="1 12">Single-pass type II membrane protein</topology>
    </subcellularLocation>
</comment>
<feature type="transmembrane region" description="Helical" evidence="12">
    <location>
        <begin position="978"/>
        <end position="999"/>
    </location>
</feature>
<dbReference type="Gene3D" id="1.50.10.10">
    <property type="match status" value="1"/>
</dbReference>
<feature type="transmembrane region" description="Helical" evidence="12">
    <location>
        <begin position="1177"/>
        <end position="1197"/>
    </location>
</feature>
<accession>A0ABR1DB75</accession>
<keyword evidence="6" id="KW-0735">Signal-anchor</keyword>
<keyword evidence="7 12" id="KW-1133">Transmembrane helix</keyword>
<feature type="transmembrane region" description="Helical" evidence="12">
    <location>
        <begin position="1255"/>
        <end position="1277"/>
    </location>
</feature>
<feature type="domain" description="Glycosyl hydrolase family 63 C-terminal" evidence="15">
    <location>
        <begin position="362"/>
        <end position="839"/>
    </location>
</feature>
<proteinExistence type="inferred from homology"/>
<dbReference type="Gene3D" id="2.70.98.110">
    <property type="entry name" value="Glycosyl hydrolase family 63, N-terminal domain"/>
    <property type="match status" value="1"/>
</dbReference>
<protein>
    <recommendedName>
        <fullName evidence="11 12">Mannosyl-oligosaccharide glucosidase</fullName>
        <ecNumber evidence="11 12">3.2.1.106</ecNumber>
    </recommendedName>
</protein>
<dbReference type="Pfam" id="PF03200">
    <property type="entry name" value="Glyco_hydro_63"/>
    <property type="match status" value="1"/>
</dbReference>
<keyword evidence="5 12" id="KW-0256">Endoplasmic reticulum</keyword>
<dbReference type="InterPro" id="IPR013057">
    <property type="entry name" value="AA_transpt_TM"/>
</dbReference>
<dbReference type="InterPro" id="IPR031335">
    <property type="entry name" value="Glyco_hydro_63_C"/>
</dbReference>
<evidence type="ECO:0000313" key="17">
    <source>
        <dbReference type="EMBL" id="KAK6747505.1"/>
    </source>
</evidence>
<evidence type="ECO:0000256" key="6">
    <source>
        <dbReference type="ARBA" id="ARBA00022968"/>
    </source>
</evidence>
<name>A0ABR1DB75_NECAM</name>
<evidence type="ECO:0000259" key="16">
    <source>
        <dbReference type="Pfam" id="PF16923"/>
    </source>
</evidence>
<evidence type="ECO:0000259" key="14">
    <source>
        <dbReference type="Pfam" id="PF01490"/>
    </source>
</evidence>
<comment type="caution">
    <text evidence="17">The sequence shown here is derived from an EMBL/GenBank/DDBJ whole genome shotgun (WGS) entry which is preliminary data.</text>
</comment>
<dbReference type="InterPro" id="IPR012341">
    <property type="entry name" value="6hp_glycosidase-like_sf"/>
</dbReference>
<dbReference type="Proteomes" id="UP001303046">
    <property type="component" value="Unassembled WGS sequence"/>
</dbReference>
<dbReference type="SUPFAM" id="SSF48208">
    <property type="entry name" value="Six-hairpin glycosidases"/>
    <property type="match status" value="1"/>
</dbReference>
<reference evidence="17 18" key="1">
    <citation type="submission" date="2023-08" db="EMBL/GenBank/DDBJ databases">
        <title>A Necator americanus chromosomal reference genome.</title>
        <authorList>
            <person name="Ilik V."/>
            <person name="Petrzelkova K.J."/>
            <person name="Pardy F."/>
            <person name="Fuh T."/>
            <person name="Niatou-Singa F.S."/>
            <person name="Gouil Q."/>
            <person name="Baker L."/>
            <person name="Ritchie M.E."/>
            <person name="Jex A.R."/>
            <person name="Gazzola D."/>
            <person name="Li H."/>
            <person name="Toshio Fujiwara R."/>
            <person name="Zhan B."/>
            <person name="Aroian R.V."/>
            <person name="Pafco B."/>
            <person name="Schwarz E.M."/>
        </authorList>
    </citation>
    <scope>NUCLEOTIDE SEQUENCE [LARGE SCALE GENOMIC DNA]</scope>
    <source>
        <strain evidence="17 18">Aroian</strain>
        <tissue evidence="17">Whole animal</tissue>
    </source>
</reference>
<keyword evidence="18" id="KW-1185">Reference proteome</keyword>
<keyword evidence="3 12" id="KW-0812">Transmembrane</keyword>
<feature type="domain" description="Amino acid transporter transmembrane" evidence="14">
    <location>
        <begin position="980"/>
        <end position="1083"/>
    </location>
</feature>
<dbReference type="PANTHER" id="PTHR10412:SF11">
    <property type="entry name" value="MANNOSYL-OLIGOSACCHARIDE GLUCOSIDASE"/>
    <property type="match status" value="1"/>
</dbReference>
<evidence type="ECO:0000256" key="1">
    <source>
        <dbReference type="ARBA" id="ARBA00004648"/>
    </source>
</evidence>
<keyword evidence="4 12" id="KW-0378">Hydrolase</keyword>
<evidence type="ECO:0000256" key="12">
    <source>
        <dbReference type="RuleBase" id="RU368089"/>
    </source>
</evidence>
<feature type="transmembrane region" description="Helical" evidence="12">
    <location>
        <begin position="97"/>
        <end position="119"/>
    </location>
</feature>
<feature type="compositionally biased region" description="Low complexity" evidence="13">
    <location>
        <begin position="882"/>
        <end position="895"/>
    </location>
</feature>
<evidence type="ECO:0000256" key="10">
    <source>
        <dbReference type="ARBA" id="ARBA00023295"/>
    </source>
</evidence>
<feature type="domain" description="Glycosyl hydrolase family 63 N-terminal" evidence="16">
    <location>
        <begin position="144"/>
        <end position="281"/>
    </location>
</feature>
<organism evidence="17 18">
    <name type="scientific">Necator americanus</name>
    <name type="common">Human hookworm</name>
    <dbReference type="NCBI Taxonomy" id="51031"/>
    <lineage>
        <taxon>Eukaryota</taxon>
        <taxon>Metazoa</taxon>
        <taxon>Ecdysozoa</taxon>
        <taxon>Nematoda</taxon>
        <taxon>Chromadorea</taxon>
        <taxon>Rhabditida</taxon>
        <taxon>Rhabditina</taxon>
        <taxon>Rhabditomorpha</taxon>
        <taxon>Strongyloidea</taxon>
        <taxon>Ancylostomatidae</taxon>
        <taxon>Bunostominae</taxon>
        <taxon>Necator</taxon>
    </lineage>
</organism>
<dbReference type="Pfam" id="PF16923">
    <property type="entry name" value="Glyco_hydro_63N"/>
    <property type="match status" value="1"/>
</dbReference>
<feature type="domain" description="Amino acid transporter transmembrane" evidence="14">
    <location>
        <begin position="1158"/>
        <end position="1410"/>
    </location>
</feature>
<evidence type="ECO:0000256" key="11">
    <source>
        <dbReference type="ARBA" id="ARBA00038888"/>
    </source>
</evidence>
<keyword evidence="10 12" id="KW-0326">Glycosidase</keyword>
<feature type="region of interest" description="Disordered" evidence="13">
    <location>
        <begin position="878"/>
        <end position="907"/>
    </location>
</feature>
<evidence type="ECO:0000256" key="3">
    <source>
        <dbReference type="ARBA" id="ARBA00022692"/>
    </source>
</evidence>
<dbReference type="InterPro" id="IPR008928">
    <property type="entry name" value="6-hairpin_glycosidase_sf"/>
</dbReference>
<dbReference type="InterPro" id="IPR004888">
    <property type="entry name" value="Glycoside_hydrolase_63"/>
</dbReference>
<comment type="caution">
    <text evidence="12">Lacks conserved residue(s) required for the propagation of feature annotation.</text>
</comment>
<dbReference type="EMBL" id="JAVFWL010000004">
    <property type="protein sequence ID" value="KAK6747505.1"/>
    <property type="molecule type" value="Genomic_DNA"/>
</dbReference>
<dbReference type="Pfam" id="PF01490">
    <property type="entry name" value="Aa_trans"/>
    <property type="match status" value="2"/>
</dbReference>
<feature type="transmembrane region" description="Helical" evidence="12">
    <location>
        <begin position="1005"/>
        <end position="1024"/>
    </location>
</feature>
<evidence type="ECO:0000256" key="13">
    <source>
        <dbReference type="SAM" id="MobiDB-lite"/>
    </source>
</evidence>
<keyword evidence="9" id="KW-0325">Glycoprotein</keyword>
<dbReference type="InterPro" id="IPR038518">
    <property type="entry name" value="Glyco_hydro_63N_sf"/>
</dbReference>
<evidence type="ECO:0000256" key="9">
    <source>
        <dbReference type="ARBA" id="ARBA00023180"/>
    </source>
</evidence>
<evidence type="ECO:0000259" key="15">
    <source>
        <dbReference type="Pfam" id="PF03200"/>
    </source>
</evidence>
<comment type="similarity">
    <text evidence="2 12">Belongs to the glycosyl hydrolase 63 family.</text>
</comment>
<feature type="transmembrane region" description="Helical" evidence="12">
    <location>
        <begin position="1297"/>
        <end position="1321"/>
    </location>
</feature>
<feature type="transmembrane region" description="Helical" evidence="12">
    <location>
        <begin position="1217"/>
        <end position="1234"/>
    </location>
</feature>